<dbReference type="AlphaFoldDB" id="U2P463"/>
<evidence type="ECO:0000256" key="1">
    <source>
        <dbReference type="ARBA" id="ARBA00023163"/>
    </source>
</evidence>
<dbReference type="Gene3D" id="3.30.70.940">
    <property type="entry name" value="NusG, N-terminal domain"/>
    <property type="match status" value="1"/>
</dbReference>
<protein>
    <submittedName>
        <fullName evidence="3">Transcription termination/antitermination factor NusG</fullName>
    </submittedName>
</protein>
<dbReference type="NCBIfam" id="NF033644">
    <property type="entry name" value="antiterm_UpxY"/>
    <property type="match status" value="1"/>
</dbReference>
<comment type="caution">
    <text evidence="3">The sequence shown here is derived from an EMBL/GenBank/DDBJ whole genome shotgun (WGS) entry which is preliminary data.</text>
</comment>
<evidence type="ECO:0000313" key="4">
    <source>
        <dbReference type="Proteomes" id="UP000016648"/>
    </source>
</evidence>
<organism evidence="3 4">
    <name type="scientific">Segatella baroniae F0067</name>
    <dbReference type="NCBI Taxonomy" id="1115809"/>
    <lineage>
        <taxon>Bacteria</taxon>
        <taxon>Pseudomonadati</taxon>
        <taxon>Bacteroidota</taxon>
        <taxon>Bacteroidia</taxon>
        <taxon>Bacteroidales</taxon>
        <taxon>Prevotellaceae</taxon>
        <taxon>Segatella</taxon>
    </lineage>
</organism>
<reference evidence="3 4" key="1">
    <citation type="submission" date="2013-08" db="EMBL/GenBank/DDBJ databases">
        <authorList>
            <person name="Durkin A.S."/>
            <person name="Haft D.R."/>
            <person name="McCorrison J."/>
            <person name="Torralba M."/>
            <person name="Gillis M."/>
            <person name="Haft D.H."/>
            <person name="Methe B."/>
            <person name="Sutton G."/>
            <person name="Nelson K.E."/>
        </authorList>
    </citation>
    <scope>NUCLEOTIDE SEQUENCE [LARGE SCALE GENOMIC DNA]</scope>
    <source>
        <strain evidence="3 4">F0067</strain>
    </source>
</reference>
<dbReference type="InterPro" id="IPR008991">
    <property type="entry name" value="Translation_prot_SH3-like_sf"/>
</dbReference>
<gene>
    <name evidence="3" type="ORF">HMPREF9135_1437</name>
</gene>
<evidence type="ECO:0000259" key="2">
    <source>
        <dbReference type="SMART" id="SM00739"/>
    </source>
</evidence>
<keyword evidence="1" id="KW-0804">Transcription</keyword>
<name>U2P463_9BACT</name>
<dbReference type="SUPFAM" id="SSF50104">
    <property type="entry name" value="Translation proteins SH3-like domain"/>
    <property type="match status" value="1"/>
</dbReference>
<dbReference type="GO" id="GO:0006354">
    <property type="term" value="P:DNA-templated transcription elongation"/>
    <property type="evidence" value="ECO:0007669"/>
    <property type="project" value="InterPro"/>
</dbReference>
<dbReference type="InterPro" id="IPR036735">
    <property type="entry name" value="NGN_dom_sf"/>
</dbReference>
<dbReference type="PATRIC" id="fig|1115809.3.peg.2209"/>
<dbReference type="InterPro" id="IPR006645">
    <property type="entry name" value="NGN-like_dom"/>
</dbReference>
<dbReference type="SUPFAM" id="SSF82679">
    <property type="entry name" value="N-utilization substance G protein NusG, N-terminal domain"/>
    <property type="match status" value="1"/>
</dbReference>
<feature type="domain" description="KOW" evidence="2">
    <location>
        <begin position="126"/>
        <end position="153"/>
    </location>
</feature>
<sequence>MTFSSTETHWFLISPNYRRELKIKQHLESKGLKCFVPMQQTLRVIAGERRLVEVPVISNYLFVKSNYECLKAEKQTLKAIGMPFKFRMDTTDRSRPVVIADKLMDNFIKVCESRFVKYLGCDKQENIKKGDFVEIMSGPFAGIQGYYARPFKDKCVVVLIENVAAACTTYIPPSALRLVDGAKT</sequence>
<dbReference type="RefSeq" id="WP_021590450.1">
    <property type="nucleotide sequence ID" value="NZ_AWEY01000038.1"/>
</dbReference>
<evidence type="ECO:0000313" key="3">
    <source>
        <dbReference type="EMBL" id="ERK38459.1"/>
    </source>
</evidence>
<dbReference type="SMART" id="SM00739">
    <property type="entry name" value="KOW"/>
    <property type="match status" value="1"/>
</dbReference>
<keyword evidence="4" id="KW-1185">Reference proteome</keyword>
<dbReference type="CDD" id="cd09895">
    <property type="entry name" value="NGN_SP_UpxY"/>
    <property type="match status" value="1"/>
</dbReference>
<proteinExistence type="predicted"/>
<dbReference type="Pfam" id="PF02357">
    <property type="entry name" value="NusG"/>
    <property type="match status" value="1"/>
</dbReference>
<dbReference type="Proteomes" id="UP000016648">
    <property type="component" value="Unassembled WGS sequence"/>
</dbReference>
<accession>U2P463</accession>
<dbReference type="InterPro" id="IPR005824">
    <property type="entry name" value="KOW"/>
</dbReference>
<dbReference type="EMBL" id="AWEY01000038">
    <property type="protein sequence ID" value="ERK38459.1"/>
    <property type="molecule type" value="Genomic_DNA"/>
</dbReference>